<evidence type="ECO:0000256" key="14">
    <source>
        <dbReference type="ARBA" id="ARBA00048823"/>
    </source>
</evidence>
<evidence type="ECO:0000256" key="4">
    <source>
        <dbReference type="ARBA" id="ARBA00012840"/>
    </source>
</evidence>
<dbReference type="InterPro" id="IPR006195">
    <property type="entry name" value="aa-tRNA-synth_II"/>
</dbReference>
<evidence type="ECO:0000256" key="7">
    <source>
        <dbReference type="ARBA" id="ARBA00022741"/>
    </source>
</evidence>
<dbReference type="Pfam" id="PF00587">
    <property type="entry name" value="tRNA-synt_2b"/>
    <property type="match status" value="1"/>
</dbReference>
<evidence type="ECO:0000256" key="8">
    <source>
        <dbReference type="ARBA" id="ARBA00022840"/>
    </source>
</evidence>
<evidence type="ECO:0000256" key="10">
    <source>
        <dbReference type="ARBA" id="ARBA00023146"/>
    </source>
</evidence>
<dbReference type="EC" id="6.1.1.11" evidence="4"/>
<reference evidence="16" key="1">
    <citation type="journal article" date="2012" name="Science">
        <title>Fermentation, hydrogen, and sulfur metabolism in multiple uncultivated bacterial phyla.</title>
        <authorList>
            <person name="Wrighton K.C."/>
            <person name="Thomas B.C."/>
            <person name="Sharon I."/>
            <person name="Miller C.S."/>
            <person name="Castelle C.J."/>
            <person name="VerBerkmoes N.C."/>
            <person name="Wilkins M.J."/>
            <person name="Hettich R.L."/>
            <person name="Lipton M.S."/>
            <person name="Williams K.H."/>
            <person name="Long P.E."/>
            <person name="Banfield J.F."/>
        </authorList>
    </citation>
    <scope>NUCLEOTIDE SEQUENCE [LARGE SCALE GENOMIC DNA]</scope>
</reference>
<dbReference type="InterPro" id="IPR002314">
    <property type="entry name" value="aa-tRNA-synt_IIb"/>
</dbReference>
<dbReference type="GO" id="GO:0006434">
    <property type="term" value="P:seryl-tRNA aminoacylation"/>
    <property type="evidence" value="ECO:0007669"/>
    <property type="project" value="InterPro"/>
</dbReference>
<keyword evidence="7" id="KW-0547">Nucleotide-binding</keyword>
<dbReference type="PROSITE" id="PS50862">
    <property type="entry name" value="AA_TRNA_LIGASE_II"/>
    <property type="match status" value="1"/>
</dbReference>
<sequence>MEGIIRMHQFDKLEMESFSTAETSHDEHLLFSGIQEYMMQQLEIPYQKLQKCTFDIGKPNAKGSDIEAWLPGQGKYRETHTADYMTDYQSRRLQTRVRRTSGDVELIHTNDATAFACGRALVAIMENYQNEDMTIRIPKVLQSYMGGKKVL</sequence>
<dbReference type="PANTHER" id="PTHR43697:SF1">
    <property type="entry name" value="SERINE--TRNA LIGASE"/>
    <property type="match status" value="1"/>
</dbReference>
<evidence type="ECO:0000256" key="2">
    <source>
        <dbReference type="ARBA" id="ARBA00005045"/>
    </source>
</evidence>
<evidence type="ECO:0000256" key="11">
    <source>
        <dbReference type="ARBA" id="ARBA00031113"/>
    </source>
</evidence>
<comment type="caution">
    <text evidence="16">The sequence shown here is derived from an EMBL/GenBank/DDBJ whole genome shotgun (WGS) entry which is preliminary data.</text>
</comment>
<comment type="subcellular location">
    <subcellularLocation>
        <location evidence="1">Cytoplasm</location>
    </subcellularLocation>
</comment>
<comment type="similarity">
    <text evidence="3">Belongs to the class-II aminoacyl-tRNA synthetase family. Type-1 seryl-tRNA synthetase subfamily.</text>
</comment>
<dbReference type="AlphaFoldDB" id="K1YWS6"/>
<protein>
    <recommendedName>
        <fullName evidence="4">serine--tRNA ligase</fullName>
        <ecNumber evidence="4">6.1.1.11</ecNumber>
    </recommendedName>
    <alternativeName>
        <fullName evidence="11">Seryl-tRNA synthetase</fullName>
    </alternativeName>
    <alternativeName>
        <fullName evidence="12">Seryl-tRNA(Ser/Sec) synthetase</fullName>
    </alternativeName>
</protein>
<evidence type="ECO:0000256" key="1">
    <source>
        <dbReference type="ARBA" id="ARBA00004496"/>
    </source>
</evidence>
<keyword evidence="6" id="KW-0436">Ligase</keyword>
<name>K1YWS6_9BACT</name>
<evidence type="ECO:0000256" key="9">
    <source>
        <dbReference type="ARBA" id="ARBA00022917"/>
    </source>
</evidence>
<evidence type="ECO:0000256" key="12">
    <source>
        <dbReference type="ARBA" id="ARBA00033352"/>
    </source>
</evidence>
<evidence type="ECO:0000256" key="5">
    <source>
        <dbReference type="ARBA" id="ARBA00022490"/>
    </source>
</evidence>
<dbReference type="Gene3D" id="3.30.930.10">
    <property type="entry name" value="Bira Bifunctional Protein, Domain 2"/>
    <property type="match status" value="1"/>
</dbReference>
<dbReference type="SUPFAM" id="SSF55681">
    <property type="entry name" value="Class II aaRS and biotin synthetases"/>
    <property type="match status" value="1"/>
</dbReference>
<comment type="catalytic activity">
    <reaction evidence="14">
        <text>tRNA(Ser) + L-serine + ATP = L-seryl-tRNA(Ser) + AMP + diphosphate + H(+)</text>
        <dbReference type="Rhea" id="RHEA:12292"/>
        <dbReference type="Rhea" id="RHEA-COMP:9669"/>
        <dbReference type="Rhea" id="RHEA-COMP:9703"/>
        <dbReference type="ChEBI" id="CHEBI:15378"/>
        <dbReference type="ChEBI" id="CHEBI:30616"/>
        <dbReference type="ChEBI" id="CHEBI:33019"/>
        <dbReference type="ChEBI" id="CHEBI:33384"/>
        <dbReference type="ChEBI" id="CHEBI:78442"/>
        <dbReference type="ChEBI" id="CHEBI:78533"/>
        <dbReference type="ChEBI" id="CHEBI:456215"/>
        <dbReference type="EC" id="6.1.1.11"/>
    </reaction>
</comment>
<dbReference type="InterPro" id="IPR002317">
    <property type="entry name" value="Ser-tRNA-ligase_type_1"/>
</dbReference>
<dbReference type="PANTHER" id="PTHR43697">
    <property type="entry name" value="SERYL-TRNA SYNTHETASE"/>
    <property type="match status" value="1"/>
</dbReference>
<gene>
    <name evidence="16" type="ORF">ACD_78C00298G0004</name>
</gene>
<proteinExistence type="inferred from homology"/>
<feature type="domain" description="Aminoacyl-transfer RNA synthetases class-II family profile" evidence="15">
    <location>
        <begin position="1"/>
        <end position="138"/>
    </location>
</feature>
<evidence type="ECO:0000256" key="3">
    <source>
        <dbReference type="ARBA" id="ARBA00010728"/>
    </source>
</evidence>
<keyword evidence="10" id="KW-0030">Aminoacyl-tRNA synthetase</keyword>
<dbReference type="GO" id="GO:0004828">
    <property type="term" value="F:serine-tRNA ligase activity"/>
    <property type="evidence" value="ECO:0007669"/>
    <property type="project" value="UniProtKB-EC"/>
</dbReference>
<evidence type="ECO:0000256" key="13">
    <source>
        <dbReference type="ARBA" id="ARBA00047929"/>
    </source>
</evidence>
<organism evidence="16">
    <name type="scientific">uncultured bacterium</name>
    <name type="common">gcode 4</name>
    <dbReference type="NCBI Taxonomy" id="1234023"/>
    <lineage>
        <taxon>Bacteria</taxon>
        <taxon>environmental samples</taxon>
    </lineage>
</organism>
<accession>K1YWS6</accession>
<comment type="catalytic activity">
    <reaction evidence="13">
        <text>tRNA(Sec) + L-serine + ATP = L-seryl-tRNA(Sec) + AMP + diphosphate + H(+)</text>
        <dbReference type="Rhea" id="RHEA:42580"/>
        <dbReference type="Rhea" id="RHEA-COMP:9742"/>
        <dbReference type="Rhea" id="RHEA-COMP:10128"/>
        <dbReference type="ChEBI" id="CHEBI:15378"/>
        <dbReference type="ChEBI" id="CHEBI:30616"/>
        <dbReference type="ChEBI" id="CHEBI:33019"/>
        <dbReference type="ChEBI" id="CHEBI:33384"/>
        <dbReference type="ChEBI" id="CHEBI:78442"/>
        <dbReference type="ChEBI" id="CHEBI:78533"/>
        <dbReference type="ChEBI" id="CHEBI:456215"/>
        <dbReference type="EC" id="6.1.1.11"/>
    </reaction>
</comment>
<evidence type="ECO:0000259" key="15">
    <source>
        <dbReference type="PROSITE" id="PS50862"/>
    </source>
</evidence>
<evidence type="ECO:0000256" key="6">
    <source>
        <dbReference type="ARBA" id="ARBA00022598"/>
    </source>
</evidence>
<evidence type="ECO:0000313" key="16">
    <source>
        <dbReference type="EMBL" id="EKD29739.1"/>
    </source>
</evidence>
<dbReference type="InterPro" id="IPR045864">
    <property type="entry name" value="aa-tRNA-synth_II/BPL/LPL"/>
</dbReference>
<keyword evidence="9" id="KW-0648">Protein biosynthesis</keyword>
<dbReference type="GO" id="GO:0005737">
    <property type="term" value="C:cytoplasm"/>
    <property type="evidence" value="ECO:0007669"/>
    <property type="project" value="UniProtKB-SubCell"/>
</dbReference>
<dbReference type="GO" id="GO:0005524">
    <property type="term" value="F:ATP binding"/>
    <property type="evidence" value="ECO:0007669"/>
    <property type="project" value="UniProtKB-KW"/>
</dbReference>
<keyword evidence="8" id="KW-0067">ATP-binding</keyword>
<keyword evidence="5" id="KW-0963">Cytoplasm</keyword>
<dbReference type="EMBL" id="AMFJ01034298">
    <property type="protein sequence ID" value="EKD29739.1"/>
    <property type="molecule type" value="Genomic_DNA"/>
</dbReference>
<comment type="pathway">
    <text evidence="2">Aminoacyl-tRNA biosynthesis; selenocysteinyl-tRNA(Sec) biosynthesis; L-seryl-tRNA(Sec) from L-serine and tRNA(Sec): step 1/1.</text>
</comment>
<dbReference type="PRINTS" id="PR00981">
    <property type="entry name" value="TRNASYNTHSER"/>
</dbReference>